<comment type="caution">
    <text evidence="3">The sequence shown here is derived from an EMBL/GenBank/DDBJ whole genome shotgun (WGS) entry which is preliminary data.</text>
</comment>
<dbReference type="eggNOG" id="ENOG502RY8K">
    <property type="taxonomic scope" value="Eukaryota"/>
</dbReference>
<dbReference type="PANTHER" id="PTHR38644">
    <property type="entry name" value="EXPRESSED PROTEIN"/>
    <property type="match status" value="1"/>
</dbReference>
<accession>A0A093USK4</accession>
<evidence type="ECO:0000256" key="1">
    <source>
        <dbReference type="SAM" id="MobiDB-lite"/>
    </source>
</evidence>
<protein>
    <recommendedName>
        <fullName evidence="2">Mmc1 C-terminal domain-containing protein</fullName>
    </recommendedName>
</protein>
<gene>
    <name evidence="3" type="ORF">GQ26_0360110</name>
</gene>
<name>A0A093USK4_TALMA</name>
<evidence type="ECO:0000313" key="3">
    <source>
        <dbReference type="EMBL" id="KFX43282.1"/>
    </source>
</evidence>
<feature type="domain" description="Mmc1 C-terminal" evidence="2">
    <location>
        <begin position="418"/>
        <end position="618"/>
    </location>
</feature>
<evidence type="ECO:0000259" key="2">
    <source>
        <dbReference type="Pfam" id="PF23868"/>
    </source>
</evidence>
<dbReference type="AlphaFoldDB" id="A0A093USK4"/>
<dbReference type="InterPro" id="IPR056196">
    <property type="entry name" value="Mmc1_C"/>
</dbReference>
<proteinExistence type="predicted"/>
<sequence>MPTKLRTAVRKSLFPLAGKHSGSNVGIATEGTVFYCPSCSAWRRRMLSTAATANNYRTRNGAIRHDFHNNNNNNNNSVNTTTTVRRYLSSSAARSNGAAGIAHIDVNLNKNVPARYRELHAALKELEDVAADHISLSRLQLAQRGLESEEHVVRVAVLGVNDARSTRRLVRLLLADPLSEEQSWEELIDSYGIEGSNGLLIRYGEESRIVENSLCPTISVNSPLLKQGKIELFVSTLGSGPEPDNGPVTDEAFFVPTITLEATESGAHEVIRYPVHKTIICGVGTEGLVAYSGLLGRADLKSSEKLVHGAIELNVAEATQKDSKVTFVNMQVAETALAKFRESVQFASEYERGWTAGGVQAVVDWLPTTSRAGLSTDLRTIIQSLLDTAEEGVVADEATRSREFELTDTSAATRQSLDQSVSIWAERAHTELRNSLDEGFASRRWNGLSWWKLFWRVDDVGSVMSEVLQTRFLLRSEKEMIWTAGRVKQTGLLDGAPNSPDLTEVSSVKDTEQTEAGSTQTENETPPWPLQIATSRLNMLRTTIPSMQALSQGLVLFSASTTGLTSALSALLYTSSSTGLYEACSIAAVGLMYSLRRQQVKWETARSSWQAEVREKGRTALIETEQVLRRLIRDGPSLRRDESAEERAKMVIARARKALEDVRGK</sequence>
<dbReference type="EMBL" id="JPOX01000036">
    <property type="protein sequence ID" value="KFX43282.1"/>
    <property type="molecule type" value="Genomic_DNA"/>
</dbReference>
<dbReference type="HOGENOM" id="CLU_023613_1_0_1"/>
<dbReference type="Pfam" id="PF23868">
    <property type="entry name" value="Mmc1_C"/>
    <property type="match status" value="1"/>
</dbReference>
<dbReference type="Pfam" id="PF23867">
    <property type="entry name" value="Mmc1_N"/>
    <property type="match status" value="1"/>
</dbReference>
<feature type="compositionally biased region" description="Polar residues" evidence="1">
    <location>
        <begin position="513"/>
        <end position="524"/>
    </location>
</feature>
<dbReference type="PANTHER" id="PTHR38644:SF1">
    <property type="entry name" value="EXPRESSED PROTEIN"/>
    <property type="match status" value="1"/>
</dbReference>
<reference evidence="3" key="1">
    <citation type="journal article" date="2014" name="PLoS Genet.">
        <title>Signature Gene Expression Reveals Novel Clues to the Molecular Mechanisms of Dimorphic Transition in Penicillium marneffei.</title>
        <authorList>
            <person name="Yang E."/>
            <person name="Wang G."/>
            <person name="Cai J."/>
            <person name="Woo P.C."/>
            <person name="Lau S.K."/>
            <person name="Yuen K.-Y."/>
            <person name="Chow W.-N."/>
            <person name="Lin X."/>
        </authorList>
    </citation>
    <scope>NUCLEOTIDE SEQUENCE [LARGE SCALE GENOMIC DNA]</scope>
    <source>
        <strain evidence="3">PM1</strain>
    </source>
</reference>
<organism evidence="3">
    <name type="scientific">Talaromyces marneffei PM1</name>
    <dbReference type="NCBI Taxonomy" id="1077442"/>
    <lineage>
        <taxon>Eukaryota</taxon>
        <taxon>Fungi</taxon>
        <taxon>Dikarya</taxon>
        <taxon>Ascomycota</taxon>
        <taxon>Pezizomycotina</taxon>
        <taxon>Eurotiomycetes</taxon>
        <taxon>Eurotiomycetidae</taxon>
        <taxon>Eurotiales</taxon>
        <taxon>Trichocomaceae</taxon>
        <taxon>Talaromyces</taxon>
        <taxon>Talaromyces sect. Talaromyces</taxon>
    </lineage>
</organism>
<feature type="region of interest" description="Disordered" evidence="1">
    <location>
        <begin position="492"/>
        <end position="528"/>
    </location>
</feature>